<organism evidence="1 2">
    <name type="scientific">Portunus trituberculatus</name>
    <name type="common">Swimming crab</name>
    <name type="synonym">Neptunus trituberculatus</name>
    <dbReference type="NCBI Taxonomy" id="210409"/>
    <lineage>
        <taxon>Eukaryota</taxon>
        <taxon>Metazoa</taxon>
        <taxon>Ecdysozoa</taxon>
        <taxon>Arthropoda</taxon>
        <taxon>Crustacea</taxon>
        <taxon>Multicrustacea</taxon>
        <taxon>Malacostraca</taxon>
        <taxon>Eumalacostraca</taxon>
        <taxon>Eucarida</taxon>
        <taxon>Decapoda</taxon>
        <taxon>Pleocyemata</taxon>
        <taxon>Brachyura</taxon>
        <taxon>Eubrachyura</taxon>
        <taxon>Portunoidea</taxon>
        <taxon>Portunidae</taxon>
        <taxon>Portuninae</taxon>
        <taxon>Portunus</taxon>
    </lineage>
</organism>
<name>A0A5B7IQX0_PORTR</name>
<dbReference type="Proteomes" id="UP000324222">
    <property type="component" value="Unassembled WGS sequence"/>
</dbReference>
<gene>
    <name evidence="1" type="ORF">E2C01_078720</name>
</gene>
<dbReference type="EMBL" id="VSRR010064115">
    <property type="protein sequence ID" value="MPC83996.1"/>
    <property type="molecule type" value="Genomic_DNA"/>
</dbReference>
<sequence>MPVLQATVCRRRTADRDASLPWHARDSFHRHVSFGFYISRGGGQQRGNSLPRYRPTGGGVRRDVARLLRMPTLTRHMPPGRCQWRERHQHSLDTAVGEFSLYTVLAGWVVMIFTQSPHTPFMELIFKISKAKSVCSI</sequence>
<dbReference type="AlphaFoldDB" id="A0A5B7IQX0"/>
<proteinExistence type="predicted"/>
<comment type="caution">
    <text evidence="1">The sequence shown here is derived from an EMBL/GenBank/DDBJ whole genome shotgun (WGS) entry which is preliminary data.</text>
</comment>
<keyword evidence="2" id="KW-1185">Reference proteome</keyword>
<reference evidence="1 2" key="1">
    <citation type="submission" date="2019-05" db="EMBL/GenBank/DDBJ databases">
        <title>Another draft genome of Portunus trituberculatus and its Hox gene families provides insights of decapod evolution.</title>
        <authorList>
            <person name="Jeong J.-H."/>
            <person name="Song I."/>
            <person name="Kim S."/>
            <person name="Choi T."/>
            <person name="Kim D."/>
            <person name="Ryu S."/>
            <person name="Kim W."/>
        </authorList>
    </citation>
    <scope>NUCLEOTIDE SEQUENCE [LARGE SCALE GENOMIC DNA]</scope>
    <source>
        <tissue evidence="1">Muscle</tissue>
    </source>
</reference>
<accession>A0A5B7IQX0</accession>
<evidence type="ECO:0000313" key="2">
    <source>
        <dbReference type="Proteomes" id="UP000324222"/>
    </source>
</evidence>
<evidence type="ECO:0000313" key="1">
    <source>
        <dbReference type="EMBL" id="MPC83996.1"/>
    </source>
</evidence>
<protein>
    <submittedName>
        <fullName evidence="1">Uncharacterized protein</fullName>
    </submittedName>
</protein>